<dbReference type="EMBL" id="CH916371">
    <property type="protein sequence ID" value="EDV92304.1"/>
    <property type="molecule type" value="Genomic_DNA"/>
</dbReference>
<dbReference type="SUPFAM" id="SSF56317">
    <property type="entry name" value="Carbon-nitrogen hydrolase"/>
    <property type="match status" value="1"/>
</dbReference>
<dbReference type="eggNOG" id="KOG0806">
    <property type="taxonomic scope" value="Eukaryota"/>
</dbReference>
<keyword evidence="3" id="KW-0732">Signal</keyword>
<evidence type="ECO:0000256" key="2">
    <source>
        <dbReference type="ARBA" id="ARBA00022801"/>
    </source>
</evidence>
<evidence type="ECO:0000313" key="6">
    <source>
        <dbReference type="Proteomes" id="UP000001070"/>
    </source>
</evidence>
<proteinExistence type="inferred from homology"/>
<dbReference type="Gene3D" id="3.60.110.10">
    <property type="entry name" value="Carbon-nitrogen hydrolase"/>
    <property type="match status" value="1"/>
</dbReference>
<dbReference type="Pfam" id="PF19018">
    <property type="entry name" value="Vanin_C"/>
    <property type="match status" value="1"/>
</dbReference>
<dbReference type="InterPro" id="IPR043957">
    <property type="entry name" value="Vanin_C"/>
</dbReference>
<reference evidence="5 6" key="1">
    <citation type="journal article" date="2007" name="Nature">
        <title>Evolution of genes and genomes on the Drosophila phylogeny.</title>
        <authorList>
            <consortium name="Drosophila 12 Genomes Consortium"/>
            <person name="Clark A.G."/>
            <person name="Eisen M.B."/>
            <person name="Smith D.R."/>
            <person name="Bergman C.M."/>
            <person name="Oliver B."/>
            <person name="Markow T.A."/>
            <person name="Kaufman T.C."/>
            <person name="Kellis M."/>
            <person name="Gelbart W."/>
            <person name="Iyer V.N."/>
            <person name="Pollard D.A."/>
            <person name="Sackton T.B."/>
            <person name="Larracuente A.M."/>
            <person name="Singh N.D."/>
            <person name="Abad J.P."/>
            <person name="Abt D.N."/>
            <person name="Adryan B."/>
            <person name="Aguade M."/>
            <person name="Akashi H."/>
            <person name="Anderson W.W."/>
            <person name="Aquadro C.F."/>
            <person name="Ardell D.H."/>
            <person name="Arguello R."/>
            <person name="Artieri C.G."/>
            <person name="Barbash D.A."/>
            <person name="Barker D."/>
            <person name="Barsanti P."/>
            <person name="Batterham P."/>
            <person name="Batzoglou S."/>
            <person name="Begun D."/>
            <person name="Bhutkar A."/>
            <person name="Blanco E."/>
            <person name="Bosak S.A."/>
            <person name="Bradley R.K."/>
            <person name="Brand A.D."/>
            <person name="Brent M.R."/>
            <person name="Brooks A.N."/>
            <person name="Brown R.H."/>
            <person name="Butlin R.K."/>
            <person name="Caggese C."/>
            <person name="Calvi B.R."/>
            <person name="Bernardo de Carvalho A."/>
            <person name="Caspi A."/>
            <person name="Castrezana S."/>
            <person name="Celniker S.E."/>
            <person name="Chang J.L."/>
            <person name="Chapple C."/>
            <person name="Chatterji S."/>
            <person name="Chinwalla A."/>
            <person name="Civetta A."/>
            <person name="Clifton S.W."/>
            <person name="Comeron J.M."/>
            <person name="Costello J.C."/>
            <person name="Coyne J.A."/>
            <person name="Daub J."/>
            <person name="David R.G."/>
            <person name="Delcher A.L."/>
            <person name="Delehaunty K."/>
            <person name="Do C.B."/>
            <person name="Ebling H."/>
            <person name="Edwards K."/>
            <person name="Eickbush T."/>
            <person name="Evans J.D."/>
            <person name="Filipski A."/>
            <person name="Findeiss S."/>
            <person name="Freyhult E."/>
            <person name="Fulton L."/>
            <person name="Fulton R."/>
            <person name="Garcia A.C."/>
            <person name="Gardiner A."/>
            <person name="Garfield D.A."/>
            <person name="Garvin B.E."/>
            <person name="Gibson G."/>
            <person name="Gilbert D."/>
            <person name="Gnerre S."/>
            <person name="Godfrey J."/>
            <person name="Good R."/>
            <person name="Gotea V."/>
            <person name="Gravely B."/>
            <person name="Greenberg A.J."/>
            <person name="Griffiths-Jones S."/>
            <person name="Gross S."/>
            <person name="Guigo R."/>
            <person name="Gustafson E.A."/>
            <person name="Haerty W."/>
            <person name="Hahn M.W."/>
            <person name="Halligan D.L."/>
            <person name="Halpern A.L."/>
            <person name="Halter G.M."/>
            <person name="Han M.V."/>
            <person name="Heger A."/>
            <person name="Hillier L."/>
            <person name="Hinrichs A.S."/>
            <person name="Holmes I."/>
            <person name="Hoskins R.A."/>
            <person name="Hubisz M.J."/>
            <person name="Hultmark D."/>
            <person name="Huntley M.A."/>
            <person name="Jaffe D.B."/>
            <person name="Jagadeeshan S."/>
            <person name="Jeck W.R."/>
            <person name="Johnson J."/>
            <person name="Jones C.D."/>
            <person name="Jordan W.C."/>
            <person name="Karpen G.H."/>
            <person name="Kataoka E."/>
            <person name="Keightley P.D."/>
            <person name="Kheradpour P."/>
            <person name="Kirkness E.F."/>
            <person name="Koerich L.B."/>
            <person name="Kristiansen K."/>
            <person name="Kudrna D."/>
            <person name="Kulathinal R.J."/>
            <person name="Kumar S."/>
            <person name="Kwok R."/>
            <person name="Lander E."/>
            <person name="Langley C.H."/>
            <person name="Lapoint R."/>
            <person name="Lazzaro B.P."/>
            <person name="Lee S.J."/>
            <person name="Levesque L."/>
            <person name="Li R."/>
            <person name="Lin C.F."/>
            <person name="Lin M.F."/>
            <person name="Lindblad-Toh K."/>
            <person name="Llopart A."/>
            <person name="Long M."/>
            <person name="Low L."/>
            <person name="Lozovsky E."/>
            <person name="Lu J."/>
            <person name="Luo M."/>
            <person name="Machado C.A."/>
            <person name="Makalowski W."/>
            <person name="Marzo M."/>
            <person name="Matsuda M."/>
            <person name="Matzkin L."/>
            <person name="McAllister B."/>
            <person name="McBride C.S."/>
            <person name="McKernan B."/>
            <person name="McKernan K."/>
            <person name="Mendez-Lago M."/>
            <person name="Minx P."/>
            <person name="Mollenhauer M.U."/>
            <person name="Montooth K."/>
            <person name="Mount S.M."/>
            <person name="Mu X."/>
            <person name="Myers E."/>
            <person name="Negre B."/>
            <person name="Newfeld S."/>
            <person name="Nielsen R."/>
            <person name="Noor M.A."/>
            <person name="O'Grady P."/>
            <person name="Pachter L."/>
            <person name="Papaceit M."/>
            <person name="Parisi M.J."/>
            <person name="Parisi M."/>
            <person name="Parts L."/>
            <person name="Pedersen J.S."/>
            <person name="Pesole G."/>
            <person name="Phillippy A.M."/>
            <person name="Ponting C.P."/>
            <person name="Pop M."/>
            <person name="Porcelli D."/>
            <person name="Powell J.R."/>
            <person name="Prohaska S."/>
            <person name="Pruitt K."/>
            <person name="Puig M."/>
            <person name="Quesneville H."/>
            <person name="Ram K.R."/>
            <person name="Rand D."/>
            <person name="Rasmussen M.D."/>
            <person name="Reed L.K."/>
            <person name="Reenan R."/>
            <person name="Reily A."/>
            <person name="Remington K.A."/>
            <person name="Rieger T.T."/>
            <person name="Ritchie M.G."/>
            <person name="Robin C."/>
            <person name="Rogers Y.H."/>
            <person name="Rohde C."/>
            <person name="Rozas J."/>
            <person name="Rubenfield M.J."/>
            <person name="Ruiz A."/>
            <person name="Russo S."/>
            <person name="Salzberg S.L."/>
            <person name="Sanchez-Gracia A."/>
            <person name="Saranga D.J."/>
            <person name="Sato H."/>
            <person name="Schaeffer S.W."/>
            <person name="Schatz M.C."/>
            <person name="Schlenke T."/>
            <person name="Schwartz R."/>
            <person name="Segarra C."/>
            <person name="Singh R.S."/>
            <person name="Sirot L."/>
            <person name="Sirota M."/>
            <person name="Sisneros N.B."/>
            <person name="Smith C.D."/>
            <person name="Smith T.F."/>
            <person name="Spieth J."/>
            <person name="Stage D.E."/>
            <person name="Stark A."/>
            <person name="Stephan W."/>
            <person name="Strausberg R.L."/>
            <person name="Strempel S."/>
            <person name="Sturgill D."/>
            <person name="Sutton G."/>
            <person name="Sutton G.G."/>
            <person name="Tao W."/>
            <person name="Teichmann S."/>
            <person name="Tobari Y.N."/>
            <person name="Tomimura Y."/>
            <person name="Tsolas J.M."/>
            <person name="Valente V.L."/>
            <person name="Venter E."/>
            <person name="Venter J.C."/>
            <person name="Vicario S."/>
            <person name="Vieira F.G."/>
            <person name="Vilella A.J."/>
            <person name="Villasante A."/>
            <person name="Walenz B."/>
            <person name="Wang J."/>
            <person name="Wasserman M."/>
            <person name="Watts T."/>
            <person name="Wilson D."/>
            <person name="Wilson R.K."/>
            <person name="Wing R.A."/>
            <person name="Wolfner M.F."/>
            <person name="Wong A."/>
            <person name="Wong G.K."/>
            <person name="Wu C.I."/>
            <person name="Wu G."/>
            <person name="Yamamoto D."/>
            <person name="Yang H.P."/>
            <person name="Yang S.P."/>
            <person name="Yorke J.A."/>
            <person name="Yoshida K."/>
            <person name="Zdobnov E."/>
            <person name="Zhang P."/>
            <person name="Zhang Y."/>
            <person name="Zimin A.V."/>
            <person name="Baldwin J."/>
            <person name="Abdouelleil A."/>
            <person name="Abdulkadir J."/>
            <person name="Abebe A."/>
            <person name="Abera B."/>
            <person name="Abreu J."/>
            <person name="Acer S.C."/>
            <person name="Aftuck L."/>
            <person name="Alexander A."/>
            <person name="An P."/>
            <person name="Anderson E."/>
            <person name="Anderson S."/>
            <person name="Arachi H."/>
            <person name="Azer M."/>
            <person name="Bachantsang P."/>
            <person name="Barry A."/>
            <person name="Bayul T."/>
            <person name="Berlin A."/>
            <person name="Bessette D."/>
            <person name="Bloom T."/>
            <person name="Blye J."/>
            <person name="Boguslavskiy L."/>
            <person name="Bonnet C."/>
            <person name="Boukhgalter B."/>
            <person name="Bourzgui I."/>
            <person name="Brown A."/>
            <person name="Cahill P."/>
            <person name="Channer S."/>
            <person name="Cheshatsang Y."/>
            <person name="Chuda L."/>
            <person name="Citroen M."/>
            <person name="Collymore A."/>
            <person name="Cooke P."/>
            <person name="Costello M."/>
            <person name="D'Aco K."/>
            <person name="Daza R."/>
            <person name="De Haan G."/>
            <person name="DeGray S."/>
            <person name="DeMaso C."/>
            <person name="Dhargay N."/>
            <person name="Dooley K."/>
            <person name="Dooley E."/>
            <person name="Doricent M."/>
            <person name="Dorje P."/>
            <person name="Dorjee K."/>
            <person name="Dupes A."/>
            <person name="Elong R."/>
            <person name="Falk J."/>
            <person name="Farina A."/>
            <person name="Faro S."/>
            <person name="Ferguson D."/>
            <person name="Fisher S."/>
            <person name="Foley C.D."/>
            <person name="Franke A."/>
            <person name="Friedrich D."/>
            <person name="Gadbois L."/>
            <person name="Gearin G."/>
            <person name="Gearin C.R."/>
            <person name="Giannoukos G."/>
            <person name="Goode T."/>
            <person name="Graham J."/>
            <person name="Grandbois E."/>
            <person name="Grewal S."/>
            <person name="Gyaltsen K."/>
            <person name="Hafez N."/>
            <person name="Hagos B."/>
            <person name="Hall J."/>
            <person name="Henson C."/>
            <person name="Hollinger A."/>
            <person name="Honan T."/>
            <person name="Huard M.D."/>
            <person name="Hughes L."/>
            <person name="Hurhula B."/>
            <person name="Husby M.E."/>
            <person name="Kamat A."/>
            <person name="Kanga B."/>
            <person name="Kashin S."/>
            <person name="Khazanovich D."/>
            <person name="Kisner P."/>
            <person name="Lance K."/>
            <person name="Lara M."/>
            <person name="Lee W."/>
            <person name="Lennon N."/>
            <person name="Letendre F."/>
            <person name="LeVine R."/>
            <person name="Lipovsky A."/>
            <person name="Liu X."/>
            <person name="Liu J."/>
            <person name="Liu S."/>
            <person name="Lokyitsang T."/>
            <person name="Lokyitsang Y."/>
            <person name="Lubonja R."/>
            <person name="Lui A."/>
            <person name="MacDonald P."/>
            <person name="Magnisalis V."/>
            <person name="Maru K."/>
            <person name="Matthews C."/>
            <person name="McCusker W."/>
            <person name="McDonough S."/>
            <person name="Mehta T."/>
            <person name="Meldrim J."/>
            <person name="Meneus L."/>
            <person name="Mihai O."/>
            <person name="Mihalev A."/>
            <person name="Mihova T."/>
            <person name="Mittelman R."/>
            <person name="Mlenga V."/>
            <person name="Montmayeur A."/>
            <person name="Mulrain L."/>
            <person name="Navidi A."/>
            <person name="Naylor J."/>
            <person name="Negash T."/>
            <person name="Nguyen T."/>
            <person name="Nguyen N."/>
            <person name="Nicol R."/>
            <person name="Norbu C."/>
            <person name="Norbu N."/>
            <person name="Novod N."/>
            <person name="O'Neill B."/>
            <person name="Osman S."/>
            <person name="Markiewicz E."/>
            <person name="Oyono O.L."/>
            <person name="Patti C."/>
            <person name="Phunkhang P."/>
            <person name="Pierre F."/>
            <person name="Priest M."/>
            <person name="Raghuraman S."/>
            <person name="Rege F."/>
            <person name="Reyes R."/>
            <person name="Rise C."/>
            <person name="Rogov P."/>
            <person name="Ross K."/>
            <person name="Ryan E."/>
            <person name="Settipalli S."/>
            <person name="Shea T."/>
            <person name="Sherpa N."/>
            <person name="Shi L."/>
            <person name="Shih D."/>
            <person name="Sparrow T."/>
            <person name="Spaulding J."/>
            <person name="Stalker J."/>
            <person name="Stange-Thomann N."/>
            <person name="Stavropoulos S."/>
            <person name="Stone C."/>
            <person name="Strader C."/>
            <person name="Tesfaye S."/>
            <person name="Thomson T."/>
            <person name="Thoulutsang Y."/>
            <person name="Thoulutsang D."/>
            <person name="Topham K."/>
            <person name="Topping I."/>
            <person name="Tsamla T."/>
            <person name="Vassiliev H."/>
            <person name="Vo A."/>
            <person name="Wangchuk T."/>
            <person name="Wangdi T."/>
            <person name="Weiand M."/>
            <person name="Wilkinson J."/>
            <person name="Wilson A."/>
            <person name="Yadav S."/>
            <person name="Young G."/>
            <person name="Yu Q."/>
            <person name="Zembek L."/>
            <person name="Zhong D."/>
            <person name="Zimmer A."/>
            <person name="Zwirko Z."/>
            <person name="Jaffe D.B."/>
            <person name="Alvarez P."/>
            <person name="Brockman W."/>
            <person name="Butler J."/>
            <person name="Chin C."/>
            <person name="Gnerre S."/>
            <person name="Grabherr M."/>
            <person name="Kleber M."/>
            <person name="Mauceli E."/>
            <person name="MacCallum I."/>
        </authorList>
    </citation>
    <scope>NUCLEOTIDE SEQUENCE [LARGE SCALE GENOMIC DNA]</scope>
    <source>
        <strain evidence="6">Tucson 15287-2541.00</strain>
    </source>
</reference>
<evidence type="ECO:0000259" key="4">
    <source>
        <dbReference type="PROSITE" id="PS50263"/>
    </source>
</evidence>
<dbReference type="PhylomeDB" id="B4JNL1"/>
<dbReference type="HOGENOM" id="CLU_033209_1_0_1"/>
<evidence type="ECO:0000313" key="5">
    <source>
        <dbReference type="EMBL" id="EDV92304.1"/>
    </source>
</evidence>
<name>B4JNL1_DROGR</name>
<keyword evidence="6" id="KW-1185">Reference proteome</keyword>
<dbReference type="InterPro" id="IPR040154">
    <property type="entry name" value="Biotinidase/VNN"/>
</dbReference>
<accession>B4JNL1</accession>
<feature type="signal peptide" evidence="3">
    <location>
        <begin position="1"/>
        <end position="22"/>
    </location>
</feature>
<feature type="chain" id="PRO_5002812499" evidence="3">
    <location>
        <begin position="23"/>
        <end position="544"/>
    </location>
</feature>
<dbReference type="OrthoDB" id="10250282at2759"/>
<dbReference type="PROSITE" id="PS50263">
    <property type="entry name" value="CN_HYDROLASE"/>
    <property type="match status" value="1"/>
</dbReference>
<dbReference type="AlphaFoldDB" id="B4JNL1"/>
<dbReference type="InterPro" id="IPR036526">
    <property type="entry name" value="C-N_Hydrolase_sf"/>
</dbReference>
<evidence type="ECO:0000256" key="1">
    <source>
        <dbReference type="ARBA" id="ARBA00008225"/>
    </source>
</evidence>
<dbReference type="PROSITE" id="PS51257">
    <property type="entry name" value="PROKAR_LIPOPROTEIN"/>
    <property type="match status" value="1"/>
</dbReference>
<dbReference type="KEGG" id="dgr:6565975"/>
<dbReference type="PANTHER" id="PTHR10609">
    <property type="entry name" value="BIOTINIDASE-RELATED"/>
    <property type="match status" value="1"/>
</dbReference>
<protein>
    <submittedName>
        <fullName evidence="5">GH24840</fullName>
    </submittedName>
</protein>
<organism evidence="6">
    <name type="scientific">Drosophila grimshawi</name>
    <name type="common">Hawaiian fruit fly</name>
    <name type="synonym">Idiomyia grimshawi</name>
    <dbReference type="NCBI Taxonomy" id="7222"/>
    <lineage>
        <taxon>Eukaryota</taxon>
        <taxon>Metazoa</taxon>
        <taxon>Ecdysozoa</taxon>
        <taxon>Arthropoda</taxon>
        <taxon>Hexapoda</taxon>
        <taxon>Insecta</taxon>
        <taxon>Pterygota</taxon>
        <taxon>Neoptera</taxon>
        <taxon>Endopterygota</taxon>
        <taxon>Diptera</taxon>
        <taxon>Brachycera</taxon>
        <taxon>Muscomorpha</taxon>
        <taxon>Ephydroidea</taxon>
        <taxon>Drosophilidae</taxon>
        <taxon>Drosophila</taxon>
        <taxon>Hawaiian Drosophila</taxon>
    </lineage>
</organism>
<dbReference type="GO" id="GO:0016787">
    <property type="term" value="F:hydrolase activity"/>
    <property type="evidence" value="ECO:0007669"/>
    <property type="project" value="UniProtKB-KW"/>
</dbReference>
<dbReference type="PANTHER" id="PTHR10609:SF14">
    <property type="entry name" value="BIOTINIDASE"/>
    <property type="match status" value="1"/>
</dbReference>
<keyword evidence="2" id="KW-0378">Hydrolase</keyword>
<dbReference type="Proteomes" id="UP000001070">
    <property type="component" value="Unassembled WGS sequence"/>
</dbReference>
<dbReference type="InParanoid" id="B4JNL1"/>
<gene>
    <name evidence="5" type="primary">Dgri\GH24840</name>
    <name evidence="5" type="ORF">Dgri_GH24840</name>
</gene>
<dbReference type="Pfam" id="PF00795">
    <property type="entry name" value="CN_hydrolase"/>
    <property type="match status" value="1"/>
</dbReference>
<dbReference type="STRING" id="7222.B4JNL1"/>
<evidence type="ECO:0000256" key="3">
    <source>
        <dbReference type="SAM" id="SignalP"/>
    </source>
</evidence>
<dbReference type="OMA" id="ADLCCDF"/>
<feature type="domain" description="CN hydrolase" evidence="4">
    <location>
        <begin position="29"/>
        <end position="310"/>
    </location>
</feature>
<comment type="similarity">
    <text evidence="1">Belongs to the carbon-nitrogen hydrolase superfamily. BTD/VNN family.</text>
</comment>
<dbReference type="InterPro" id="IPR003010">
    <property type="entry name" value="C-N_Hydrolase"/>
</dbReference>
<sequence>MSGKWLPTLLQLLCFAVSSCRALSTPQYYTAGVIEFRPAFGAGTSEQLLEQNLAAYLELIASANGTADILVFPEGTLNSQLQLTVVPAPSKRSLCHVVVAPADGVARFLRQLACAAVEAHSYLLLNVNERERCDPLTDKDCPARGYNVYNTNVVLDRSGAVVSRYRKWNLYLEPHLNRTRQPEYAVFETDFNVTFGHFICFDMLFYTPAQELVERYNLRNLIVSKMFKSELPFLTASQLQQGWAWANGVNLLAAGASLPHGGISGSGIYAGEHGALKRLMVGSNATVGERQLLLARVPHSPLVESSDVQLDEERVGPAQRSLAMLQQPLLDKFNSWRVPSSLAGSLQQKHICQADLCCHFEWQLATSPRTERLPEYVYRLGVFVGQRRYEEAQYSVVRLCGLFACRNDSISSCGQLTETPTAAVQFNILRINGNFVHRPRRLLMPSTLSASLYALQSSEIEWQQHVDSDNKSHVQLQLRKPHAQLLTFAIYGNYFDETLQPGGGGDGDGDGDGGAAATAVKGVSVLQVLLLLLVLLLTNVLSGG</sequence>